<dbReference type="PROSITE" id="PS52001">
    <property type="entry name" value="AD"/>
    <property type="match status" value="1"/>
</dbReference>
<dbReference type="KEGG" id="eus:EUTSA_v10019170mg"/>
<dbReference type="Pfam" id="PF09793">
    <property type="entry name" value="AD"/>
    <property type="match status" value="1"/>
</dbReference>
<evidence type="ECO:0000259" key="1">
    <source>
        <dbReference type="PROSITE" id="PS52001"/>
    </source>
</evidence>
<name>V4KAT8_EUTSA</name>
<evidence type="ECO:0000313" key="2">
    <source>
        <dbReference type="EMBL" id="ESQ28194.1"/>
    </source>
</evidence>
<dbReference type="AlphaFoldDB" id="V4KAT8"/>
<accession>V4KAT8</accession>
<dbReference type="InterPro" id="IPR039683">
    <property type="entry name" value="Lsm12-like"/>
</dbReference>
<dbReference type="SMART" id="SM00995">
    <property type="entry name" value="AD"/>
    <property type="match status" value="1"/>
</dbReference>
<organism evidence="2 3">
    <name type="scientific">Eutrema salsugineum</name>
    <name type="common">Saltwater cress</name>
    <name type="synonym">Sisymbrium salsugineum</name>
    <dbReference type="NCBI Taxonomy" id="72664"/>
    <lineage>
        <taxon>Eukaryota</taxon>
        <taxon>Viridiplantae</taxon>
        <taxon>Streptophyta</taxon>
        <taxon>Embryophyta</taxon>
        <taxon>Tracheophyta</taxon>
        <taxon>Spermatophyta</taxon>
        <taxon>Magnoliopsida</taxon>
        <taxon>eudicotyledons</taxon>
        <taxon>Gunneridae</taxon>
        <taxon>Pentapetalae</taxon>
        <taxon>rosids</taxon>
        <taxon>malvids</taxon>
        <taxon>Brassicales</taxon>
        <taxon>Brassicaceae</taxon>
        <taxon>Eutremeae</taxon>
        <taxon>Eutrema</taxon>
    </lineage>
</organism>
<dbReference type="STRING" id="72664.V4KAT8"/>
<dbReference type="InterPro" id="IPR019181">
    <property type="entry name" value="LSM12_ABD"/>
</dbReference>
<dbReference type="eggNOG" id="KOG4401">
    <property type="taxonomic scope" value="Eukaryota"/>
</dbReference>
<proteinExistence type="predicted"/>
<dbReference type="EMBL" id="KI517953">
    <property type="protein sequence ID" value="ESQ28194.1"/>
    <property type="molecule type" value="Genomic_DNA"/>
</dbReference>
<dbReference type="InterPro" id="IPR047574">
    <property type="entry name" value="AD"/>
</dbReference>
<feature type="domain" description="AD" evidence="1">
    <location>
        <begin position="99"/>
        <end position="188"/>
    </location>
</feature>
<protein>
    <recommendedName>
        <fullName evidence="1">AD domain-containing protein</fullName>
    </recommendedName>
</protein>
<evidence type="ECO:0000313" key="3">
    <source>
        <dbReference type="Proteomes" id="UP000030689"/>
    </source>
</evidence>
<sequence length="196" mass="21299">MNPADETVMEVEGGGEGEIFAVGKTYAVTLTTGIEFKGIVVAYDPDPNIVIFHILSILLAARTMPEKGNSMTTRMVKTNFISKLSFMARFKDPLASKKRVVDLNGLEAKEANAIREIERIGVGVTAEAQRIFNALSKTLPVQWVNKDILVMGEVRVCSPYHADCVTGGTTASQNQVKRVLKLEREKLQLGSGTGGN</sequence>
<reference evidence="2 3" key="1">
    <citation type="journal article" date="2013" name="Front. Plant Sci.">
        <title>The Reference Genome of the Halophytic Plant Eutrema salsugineum.</title>
        <authorList>
            <person name="Yang R."/>
            <person name="Jarvis D.E."/>
            <person name="Chen H."/>
            <person name="Beilstein M.A."/>
            <person name="Grimwood J."/>
            <person name="Jenkins J."/>
            <person name="Shu S."/>
            <person name="Prochnik S."/>
            <person name="Xin M."/>
            <person name="Ma C."/>
            <person name="Schmutz J."/>
            <person name="Wing R.A."/>
            <person name="Mitchell-Olds T."/>
            <person name="Schumaker K.S."/>
            <person name="Wang X."/>
        </authorList>
    </citation>
    <scope>NUCLEOTIDE SEQUENCE [LARGE SCALE GENOMIC DNA]</scope>
</reference>
<keyword evidence="3" id="KW-1185">Reference proteome</keyword>
<dbReference type="PANTHER" id="PTHR13542">
    <property type="entry name" value="LSM12 HOMOLOG"/>
    <property type="match status" value="1"/>
</dbReference>
<dbReference type="Gramene" id="ESQ28194">
    <property type="protein sequence ID" value="ESQ28194"/>
    <property type="gene ID" value="EUTSA_v10019170mg"/>
</dbReference>
<dbReference type="Proteomes" id="UP000030689">
    <property type="component" value="Unassembled WGS sequence"/>
</dbReference>
<dbReference type="OMA" id="MMTTRTV"/>
<gene>
    <name evidence="2" type="ORF">EUTSA_v10019170mg</name>
</gene>